<accession>A0ABD2PUF9</accession>
<organism evidence="2 3">
    <name type="scientific">Cichlidogyrus casuarinus</name>
    <dbReference type="NCBI Taxonomy" id="1844966"/>
    <lineage>
        <taxon>Eukaryota</taxon>
        <taxon>Metazoa</taxon>
        <taxon>Spiralia</taxon>
        <taxon>Lophotrochozoa</taxon>
        <taxon>Platyhelminthes</taxon>
        <taxon>Monogenea</taxon>
        <taxon>Monopisthocotylea</taxon>
        <taxon>Dactylogyridea</taxon>
        <taxon>Ancyrocephalidae</taxon>
        <taxon>Cichlidogyrus</taxon>
    </lineage>
</organism>
<name>A0ABD2PUF9_9PLAT</name>
<dbReference type="Proteomes" id="UP001626550">
    <property type="component" value="Unassembled WGS sequence"/>
</dbReference>
<gene>
    <name evidence="2" type="ORF">Ciccas_010619</name>
</gene>
<evidence type="ECO:0000313" key="3">
    <source>
        <dbReference type="Proteomes" id="UP001626550"/>
    </source>
</evidence>
<protein>
    <submittedName>
        <fullName evidence="2">Uncharacterized protein</fullName>
    </submittedName>
</protein>
<dbReference type="AlphaFoldDB" id="A0ABD2PUF9"/>
<dbReference type="EMBL" id="JBJKFK010002639">
    <property type="protein sequence ID" value="KAL3310810.1"/>
    <property type="molecule type" value="Genomic_DNA"/>
</dbReference>
<evidence type="ECO:0000313" key="2">
    <source>
        <dbReference type="EMBL" id="KAL3310810.1"/>
    </source>
</evidence>
<proteinExistence type="predicted"/>
<sequence length="89" mass="9972">KGVSPHSRNDTMQIGTRDIAFTGPPLVQDSIDQKPKVDALNNTIRQRFANSVCHSQAVEGNIRTTSEVSMAKTSRERRRQILVKKALNR</sequence>
<feature type="region of interest" description="Disordered" evidence="1">
    <location>
        <begin position="68"/>
        <end position="89"/>
    </location>
</feature>
<feature type="region of interest" description="Disordered" evidence="1">
    <location>
        <begin position="1"/>
        <end position="20"/>
    </location>
</feature>
<feature type="compositionally biased region" description="Basic residues" evidence="1">
    <location>
        <begin position="75"/>
        <end position="89"/>
    </location>
</feature>
<reference evidence="2 3" key="1">
    <citation type="submission" date="2024-11" db="EMBL/GenBank/DDBJ databases">
        <title>Adaptive evolution of stress response genes in parasites aligns with host niche diversity.</title>
        <authorList>
            <person name="Hahn C."/>
            <person name="Resl P."/>
        </authorList>
    </citation>
    <scope>NUCLEOTIDE SEQUENCE [LARGE SCALE GENOMIC DNA]</scope>
    <source>
        <strain evidence="2">EGGRZ-B1_66</strain>
        <tissue evidence="2">Body</tissue>
    </source>
</reference>
<feature type="non-terminal residue" evidence="2">
    <location>
        <position position="1"/>
    </location>
</feature>
<keyword evidence="3" id="KW-1185">Reference proteome</keyword>
<comment type="caution">
    <text evidence="2">The sequence shown here is derived from an EMBL/GenBank/DDBJ whole genome shotgun (WGS) entry which is preliminary data.</text>
</comment>
<evidence type="ECO:0000256" key="1">
    <source>
        <dbReference type="SAM" id="MobiDB-lite"/>
    </source>
</evidence>